<dbReference type="PANTHER" id="PTHR24637">
    <property type="entry name" value="COLLAGEN"/>
    <property type="match status" value="1"/>
</dbReference>
<dbReference type="PANTHER" id="PTHR24637:SF421">
    <property type="entry name" value="CUTICLE COLLAGEN DPY-2"/>
    <property type="match status" value="1"/>
</dbReference>
<dbReference type="KEGG" id="ril:CRIB_1629"/>
<feature type="region of interest" description="Disordered" evidence="1">
    <location>
        <begin position="125"/>
        <end position="239"/>
    </location>
</feature>
<reference evidence="2 3" key="1">
    <citation type="submission" date="2014-04" db="EMBL/GenBank/DDBJ databases">
        <authorList>
            <person name="Hornung B.V."/>
        </authorList>
    </citation>
    <scope>NUCLEOTIDE SEQUENCE [LARGE SCALE GENOMIC DNA]</scope>
    <source>
        <strain evidence="2 3">CRIB</strain>
    </source>
</reference>
<evidence type="ECO:0000313" key="3">
    <source>
        <dbReference type="Proteomes" id="UP000245622"/>
    </source>
</evidence>
<protein>
    <submittedName>
        <fullName evidence="2">Collagen triple helix repeat (20 copies)</fullName>
    </submittedName>
</protein>
<organism evidence="2 3">
    <name type="scientific">Romboutsia ilealis</name>
    <dbReference type="NCBI Taxonomy" id="1115758"/>
    <lineage>
        <taxon>Bacteria</taxon>
        <taxon>Bacillati</taxon>
        <taxon>Bacillota</taxon>
        <taxon>Clostridia</taxon>
        <taxon>Peptostreptococcales</taxon>
        <taxon>Peptostreptococcaceae</taxon>
        <taxon>Romboutsia</taxon>
    </lineage>
</organism>
<dbReference type="InterPro" id="IPR008160">
    <property type="entry name" value="Collagen"/>
</dbReference>
<sequence>MHKEYISKDKICGCQTSKPSNKTKKKNYCDVKPDMGSMFVYPVNLCDVQIYQILCQCIGRVVGLKLVDSDCILRLKIKQVNQCAVMGKTCSGKGPLYVKLSSIQYVDLGKETYVNPLCNVGVAQGIQGPPGPMGPQGPKGDKGDMGPQGPQGPAGNKGDKGDMGPAGPQGPAGAMGSQGPQGPTGPTGAMGPQGPTGPQGAMGPQGPTGPQGAKGDMGATGPTGKPEKYMPPKKVPYKN</sequence>
<feature type="compositionally biased region" description="Low complexity" evidence="1">
    <location>
        <begin position="145"/>
        <end position="154"/>
    </location>
</feature>
<proteinExistence type="predicted"/>
<evidence type="ECO:0000256" key="1">
    <source>
        <dbReference type="SAM" id="MobiDB-lite"/>
    </source>
</evidence>
<dbReference type="GeneID" id="87793302"/>
<gene>
    <name evidence="2" type="ORF">CRIB_1629</name>
</gene>
<dbReference type="EMBL" id="LN555523">
    <property type="protein sequence ID" value="CED94236.1"/>
    <property type="molecule type" value="Genomic_DNA"/>
</dbReference>
<evidence type="ECO:0000313" key="2">
    <source>
        <dbReference type="EMBL" id="CED94236.1"/>
    </source>
</evidence>
<keyword evidence="3" id="KW-1185">Reference proteome</keyword>
<name>A0A1V1I1Z2_9FIRM</name>
<dbReference type="RefSeq" id="WP_330404836.1">
    <property type="nucleotide sequence ID" value="NZ_LN555523.1"/>
</dbReference>
<keyword evidence="2" id="KW-0176">Collagen</keyword>
<dbReference type="Proteomes" id="UP000245622">
    <property type="component" value="Chromosome 1"/>
</dbReference>
<dbReference type="AlphaFoldDB" id="A0A1V1I1Z2"/>
<accession>A0A1V1I1Z2</accession>
<feature type="compositionally biased region" description="Low complexity" evidence="1">
    <location>
        <begin position="165"/>
        <end position="211"/>
    </location>
</feature>
<dbReference type="Pfam" id="PF01391">
    <property type="entry name" value="Collagen"/>
    <property type="match status" value="1"/>
</dbReference>